<reference evidence="2" key="2">
    <citation type="submission" date="2021-04" db="EMBL/GenBank/DDBJ databases">
        <authorList>
            <person name="Gilroy R."/>
        </authorList>
    </citation>
    <scope>NUCLEOTIDE SEQUENCE</scope>
    <source>
        <strain evidence="2">4376</strain>
    </source>
</reference>
<dbReference type="SUPFAM" id="SSF140931">
    <property type="entry name" value="Fic-like"/>
    <property type="match status" value="1"/>
</dbReference>
<dbReference type="Pfam" id="PF02661">
    <property type="entry name" value="Fic"/>
    <property type="match status" value="1"/>
</dbReference>
<proteinExistence type="predicted"/>
<dbReference type="AlphaFoldDB" id="A0A9D1RYJ7"/>
<dbReference type="Proteomes" id="UP000824189">
    <property type="component" value="Unassembled WGS sequence"/>
</dbReference>
<protein>
    <submittedName>
        <fullName evidence="2">Fic family protein</fullName>
    </submittedName>
</protein>
<dbReference type="InterPro" id="IPR036390">
    <property type="entry name" value="WH_DNA-bd_sf"/>
</dbReference>
<dbReference type="InterPro" id="IPR003812">
    <property type="entry name" value="Fido"/>
</dbReference>
<dbReference type="PROSITE" id="PS51459">
    <property type="entry name" value="FIDO"/>
    <property type="match status" value="1"/>
</dbReference>
<comment type="caution">
    <text evidence="2">The sequence shown here is derived from an EMBL/GenBank/DDBJ whole genome shotgun (WGS) entry which is preliminary data.</text>
</comment>
<reference evidence="2" key="1">
    <citation type="journal article" date="2021" name="PeerJ">
        <title>Extensive microbial diversity within the chicken gut microbiome revealed by metagenomics and culture.</title>
        <authorList>
            <person name="Gilroy R."/>
            <person name="Ravi A."/>
            <person name="Getino M."/>
            <person name="Pursley I."/>
            <person name="Horton D.L."/>
            <person name="Alikhan N.F."/>
            <person name="Baker D."/>
            <person name="Gharbi K."/>
            <person name="Hall N."/>
            <person name="Watson M."/>
            <person name="Adriaenssens E.M."/>
            <person name="Foster-Nyarko E."/>
            <person name="Jarju S."/>
            <person name="Secka A."/>
            <person name="Antonio M."/>
            <person name="Oren A."/>
            <person name="Chaudhuri R.R."/>
            <person name="La Ragione R."/>
            <person name="Hildebrand F."/>
            <person name="Pallen M.J."/>
        </authorList>
    </citation>
    <scope>NUCLEOTIDE SEQUENCE</scope>
    <source>
        <strain evidence="2">4376</strain>
    </source>
</reference>
<evidence type="ECO:0000259" key="1">
    <source>
        <dbReference type="PROSITE" id="PS51459"/>
    </source>
</evidence>
<evidence type="ECO:0000313" key="2">
    <source>
        <dbReference type="EMBL" id="HIW95900.1"/>
    </source>
</evidence>
<name>A0A9D1RYJ7_9CORY</name>
<dbReference type="InterPro" id="IPR036388">
    <property type="entry name" value="WH-like_DNA-bd_sf"/>
</dbReference>
<accession>A0A9D1RYJ7</accession>
<dbReference type="PANTHER" id="PTHR13504">
    <property type="entry name" value="FIDO DOMAIN-CONTAINING PROTEIN DDB_G0283145"/>
    <property type="match status" value="1"/>
</dbReference>
<organism evidence="2 3">
    <name type="scientific">Candidatus Corynebacterium gallistercoris</name>
    <dbReference type="NCBI Taxonomy" id="2838530"/>
    <lineage>
        <taxon>Bacteria</taxon>
        <taxon>Bacillati</taxon>
        <taxon>Actinomycetota</taxon>
        <taxon>Actinomycetes</taxon>
        <taxon>Mycobacteriales</taxon>
        <taxon>Corynebacteriaceae</taxon>
        <taxon>Corynebacterium</taxon>
    </lineage>
</organism>
<feature type="domain" description="Fido" evidence="1">
    <location>
        <begin position="144"/>
        <end position="302"/>
    </location>
</feature>
<evidence type="ECO:0000313" key="3">
    <source>
        <dbReference type="Proteomes" id="UP000824189"/>
    </source>
</evidence>
<sequence length="417" mass="45484">MAGYLPLKKFHHMTDAGTAERRYQARLNAETTLHLGVELHGYPLFYVPTPEIAVLMEQIQATERNLAVKLAAFPKDSQQAILRLQLLDEIVYSNEIESIHTTRKDVQLALDLRQPRFREVALLYQQVFEGGDVAEAGATTAFPTSLEEIRSVYDRIMEGELSAADHPDGRLFRAGPVTIGSGTRKVHQGFHPESTIEHGLTQWLRLVGGAPHEKPEAHEKAQPSTISALLGHLLFELIHPFYDGNGRTGRFLLSSQLLGPLGEPTALALSKAINTAPRAYYKAFGEVEHPLNRAEATGFVHTMLGIIAAAQRDVDELLTDKRAQLAALESYAQAAASSDAATRALLVALGHSFIFDATPRLPLPTLAEGAGVSAATARARLKDMEREGVVTTPSLRPLTFRLTDKGRNLLGLSSSAP</sequence>
<gene>
    <name evidence="2" type="ORF">H9867_05370</name>
</gene>
<dbReference type="PANTHER" id="PTHR13504:SF40">
    <property type="entry name" value="FIDO DOMAIN-CONTAINING PROTEIN"/>
    <property type="match status" value="1"/>
</dbReference>
<dbReference type="Pfam" id="PF13412">
    <property type="entry name" value="HTH_24"/>
    <property type="match status" value="1"/>
</dbReference>
<dbReference type="SUPFAM" id="SSF46785">
    <property type="entry name" value="Winged helix' DNA-binding domain"/>
    <property type="match status" value="1"/>
</dbReference>
<dbReference type="Gene3D" id="1.10.3290.10">
    <property type="entry name" value="Fido-like domain"/>
    <property type="match status" value="1"/>
</dbReference>
<dbReference type="InterPro" id="IPR036597">
    <property type="entry name" value="Fido-like_dom_sf"/>
</dbReference>
<dbReference type="Gene3D" id="1.10.10.10">
    <property type="entry name" value="Winged helix-like DNA-binding domain superfamily/Winged helix DNA-binding domain"/>
    <property type="match status" value="1"/>
</dbReference>
<dbReference type="InterPro" id="IPR040198">
    <property type="entry name" value="Fido_containing"/>
</dbReference>
<dbReference type="EMBL" id="DXFZ01000063">
    <property type="protein sequence ID" value="HIW95900.1"/>
    <property type="molecule type" value="Genomic_DNA"/>
</dbReference>